<dbReference type="AlphaFoldDB" id="A0A858RBH5"/>
<keyword evidence="4" id="KW-1185">Reference proteome</keyword>
<evidence type="ECO:0000313" key="4">
    <source>
        <dbReference type="Proteomes" id="UP000501891"/>
    </source>
</evidence>
<dbReference type="InterPro" id="IPR015168">
    <property type="entry name" value="SsuA/THI5"/>
</dbReference>
<dbReference type="SUPFAM" id="SSF53850">
    <property type="entry name" value="Periplasmic binding protein-like II"/>
    <property type="match status" value="1"/>
</dbReference>
<evidence type="ECO:0000256" key="1">
    <source>
        <dbReference type="SAM" id="SignalP"/>
    </source>
</evidence>
<dbReference type="PANTHER" id="PTHR30024">
    <property type="entry name" value="ALIPHATIC SULFONATES-BINDING PROTEIN-RELATED"/>
    <property type="match status" value="1"/>
</dbReference>
<evidence type="ECO:0000313" key="3">
    <source>
        <dbReference type="EMBL" id="QJE74758.1"/>
    </source>
</evidence>
<reference evidence="3" key="1">
    <citation type="submission" date="2020-04" db="EMBL/GenBank/DDBJ databases">
        <title>A desert anoxygenic phototrophic bacterium fixes CO2 using RubisCO under aerobic conditions.</title>
        <authorList>
            <person name="Tang K."/>
        </authorList>
    </citation>
    <scope>NUCLEOTIDE SEQUENCE [LARGE SCALE GENOMIC DNA]</scope>
    <source>
        <strain evidence="3">MIMtkB3</strain>
    </source>
</reference>
<sequence length="325" mass="34355">MLLGTGAALALPALLSPPARAAQAGSLRLGVLPFGTVQWELDTIRRFGLDKEAGLTIVPVELAGPQAGQVALQGGSVDVITNDWLWVARQRATGTNLAFLPYTASLGAVIVPGNSPMKSLADLKGRRIGVAGSALDKSWLMLQAHAKQAHGLDLATAAEPVYAAPPLLSQQLEAGRIDAALTYWHFAAKLEAKGMRQLAGMDEVTRGLGVTTEVPMVGYCFKEDWAKANSAAVAAFADCSRKAKEILARDDAAWAPLRPLMGADSDAAALRLRDRFREGIPTKWGEPERKDAAALFTLLAKLGGPELVGSATTIPEGTFWPLAWG</sequence>
<gene>
    <name evidence="3" type="ORF">HHL28_03070</name>
</gene>
<accession>A0A858RBH5</accession>
<protein>
    <submittedName>
        <fullName evidence="3">ABC transporter substrate-binding protein</fullName>
    </submittedName>
</protein>
<name>A0A858RBH5_9PROT</name>
<dbReference type="Gene3D" id="3.40.190.10">
    <property type="entry name" value="Periplasmic binding protein-like II"/>
    <property type="match status" value="2"/>
</dbReference>
<dbReference type="KEGG" id="acru:HHL28_03070"/>
<feature type="chain" id="PRO_5032723285" evidence="1">
    <location>
        <begin position="22"/>
        <end position="325"/>
    </location>
</feature>
<dbReference type="PANTHER" id="PTHR30024:SF48">
    <property type="entry name" value="ABC TRANSPORTER SUBSTRATE-BINDING PROTEIN"/>
    <property type="match status" value="1"/>
</dbReference>
<feature type="signal peptide" evidence="1">
    <location>
        <begin position="1"/>
        <end position="21"/>
    </location>
</feature>
<feature type="domain" description="SsuA/THI5-like" evidence="2">
    <location>
        <begin position="51"/>
        <end position="247"/>
    </location>
</feature>
<dbReference type="Proteomes" id="UP000501891">
    <property type="component" value="Chromosome"/>
</dbReference>
<dbReference type="Pfam" id="PF09084">
    <property type="entry name" value="NMT1"/>
    <property type="match status" value="1"/>
</dbReference>
<evidence type="ECO:0000259" key="2">
    <source>
        <dbReference type="Pfam" id="PF09084"/>
    </source>
</evidence>
<keyword evidence="1" id="KW-0732">Signal</keyword>
<dbReference type="EMBL" id="CP051775">
    <property type="protein sequence ID" value="QJE74758.1"/>
    <property type="molecule type" value="Genomic_DNA"/>
</dbReference>
<organism evidence="3 4">
    <name type="scientific">Aerophototrophica crusticola</name>
    <dbReference type="NCBI Taxonomy" id="1709002"/>
    <lineage>
        <taxon>Bacteria</taxon>
        <taxon>Pseudomonadati</taxon>
        <taxon>Pseudomonadota</taxon>
        <taxon>Alphaproteobacteria</taxon>
        <taxon>Rhodospirillales</taxon>
        <taxon>Rhodospirillaceae</taxon>
        <taxon>Aerophototrophica</taxon>
    </lineage>
</organism>
<proteinExistence type="predicted"/>